<feature type="region of interest" description="Disordered" evidence="1">
    <location>
        <begin position="1"/>
        <end position="48"/>
    </location>
</feature>
<sequence length="48" mass="5679">MNKEKKEKLQQKKEQDKFNNTTVKNKVENQNQGHNVRAEAIGNINQKR</sequence>
<feature type="compositionally biased region" description="Basic and acidic residues" evidence="1">
    <location>
        <begin position="1"/>
        <end position="17"/>
    </location>
</feature>
<protein>
    <submittedName>
        <fullName evidence="2">Uncharacterized protein</fullName>
    </submittedName>
</protein>
<reference evidence="2 3" key="1">
    <citation type="submission" date="2018-11" db="EMBL/GenBank/DDBJ databases">
        <title>Genomic Encyclopedia of Type Strains, Phase IV (KMG-IV): sequencing the most valuable type-strain genomes for metagenomic binning, comparative biology and taxonomic classification.</title>
        <authorList>
            <person name="Goeker M."/>
        </authorList>
    </citation>
    <scope>NUCLEOTIDE SEQUENCE [LARGE SCALE GENOMIC DNA]</scope>
    <source>
        <strain evidence="2 3">DSM 26537</strain>
    </source>
</reference>
<dbReference type="Proteomes" id="UP000273083">
    <property type="component" value="Unassembled WGS sequence"/>
</dbReference>
<feature type="compositionally biased region" description="Polar residues" evidence="1">
    <location>
        <begin position="18"/>
        <end position="34"/>
    </location>
</feature>
<dbReference type="RefSeq" id="WP_170164231.1">
    <property type="nucleotide sequence ID" value="NZ_RJVG01000002.1"/>
</dbReference>
<dbReference type="EMBL" id="RJVG01000002">
    <property type="protein sequence ID" value="ROR30415.1"/>
    <property type="molecule type" value="Genomic_DNA"/>
</dbReference>
<gene>
    <name evidence="2" type="ORF">EDD66_10266</name>
</gene>
<evidence type="ECO:0000256" key="1">
    <source>
        <dbReference type="SAM" id="MobiDB-lite"/>
    </source>
</evidence>
<comment type="caution">
    <text evidence="2">The sequence shown here is derived from an EMBL/GenBank/DDBJ whole genome shotgun (WGS) entry which is preliminary data.</text>
</comment>
<organism evidence="2 3">
    <name type="scientific">Mobilisporobacter senegalensis</name>
    <dbReference type="NCBI Taxonomy" id="1329262"/>
    <lineage>
        <taxon>Bacteria</taxon>
        <taxon>Bacillati</taxon>
        <taxon>Bacillota</taxon>
        <taxon>Clostridia</taxon>
        <taxon>Lachnospirales</taxon>
        <taxon>Lachnospiraceae</taxon>
        <taxon>Mobilisporobacter</taxon>
    </lineage>
</organism>
<accession>A0A3N1XUV9</accession>
<proteinExistence type="predicted"/>
<dbReference type="AlphaFoldDB" id="A0A3N1XUV9"/>
<name>A0A3N1XUV9_9FIRM</name>
<keyword evidence="3" id="KW-1185">Reference proteome</keyword>
<evidence type="ECO:0000313" key="2">
    <source>
        <dbReference type="EMBL" id="ROR30415.1"/>
    </source>
</evidence>
<evidence type="ECO:0000313" key="3">
    <source>
        <dbReference type="Proteomes" id="UP000273083"/>
    </source>
</evidence>